<dbReference type="EnsemblMetazoa" id="PPA38301.1">
    <property type="protein sequence ID" value="PPA38301.1"/>
    <property type="gene ID" value="WBGene00276670"/>
</dbReference>
<proteinExistence type="predicted"/>
<sequence>MRCNRFTLSYFLDCLCRHDMRYFSTISYDWNFHVYDATGNSSIPDCHEWRIRCSYFDQPFPEMAIAYARTDKGMRTGHLVYPLVVTGKSLTVEGTT</sequence>
<accession>A0A8R1YY77</accession>
<evidence type="ECO:0000313" key="1">
    <source>
        <dbReference type="EnsemblMetazoa" id="PPA38301.1"/>
    </source>
</evidence>
<reference evidence="1" key="2">
    <citation type="submission" date="2022-06" db="UniProtKB">
        <authorList>
            <consortium name="EnsemblMetazoa"/>
        </authorList>
    </citation>
    <scope>IDENTIFICATION</scope>
    <source>
        <strain evidence="1">PS312</strain>
    </source>
</reference>
<dbReference type="Proteomes" id="UP000005239">
    <property type="component" value="Unassembled WGS sequence"/>
</dbReference>
<protein>
    <submittedName>
        <fullName evidence="1">Uncharacterized protein</fullName>
    </submittedName>
</protein>
<evidence type="ECO:0000313" key="2">
    <source>
        <dbReference type="Proteomes" id="UP000005239"/>
    </source>
</evidence>
<dbReference type="AlphaFoldDB" id="A0A2A6CFB9"/>
<name>A0A2A6CFB9_PRIPA</name>
<accession>A0A2A6CFB9</accession>
<organism evidence="1 2">
    <name type="scientific">Pristionchus pacificus</name>
    <name type="common">Parasitic nematode worm</name>
    <dbReference type="NCBI Taxonomy" id="54126"/>
    <lineage>
        <taxon>Eukaryota</taxon>
        <taxon>Metazoa</taxon>
        <taxon>Ecdysozoa</taxon>
        <taxon>Nematoda</taxon>
        <taxon>Chromadorea</taxon>
        <taxon>Rhabditida</taxon>
        <taxon>Rhabditina</taxon>
        <taxon>Diplogasteromorpha</taxon>
        <taxon>Diplogasteroidea</taxon>
        <taxon>Neodiplogasteridae</taxon>
        <taxon>Pristionchus</taxon>
    </lineage>
</organism>
<reference evidence="2" key="1">
    <citation type="journal article" date="2008" name="Nat. Genet.">
        <title>The Pristionchus pacificus genome provides a unique perspective on nematode lifestyle and parasitism.</title>
        <authorList>
            <person name="Dieterich C."/>
            <person name="Clifton S.W."/>
            <person name="Schuster L.N."/>
            <person name="Chinwalla A."/>
            <person name="Delehaunty K."/>
            <person name="Dinkelacker I."/>
            <person name="Fulton L."/>
            <person name="Fulton R."/>
            <person name="Godfrey J."/>
            <person name="Minx P."/>
            <person name="Mitreva M."/>
            <person name="Roeseler W."/>
            <person name="Tian H."/>
            <person name="Witte H."/>
            <person name="Yang S.P."/>
            <person name="Wilson R.K."/>
            <person name="Sommer R.J."/>
        </authorList>
    </citation>
    <scope>NUCLEOTIDE SEQUENCE [LARGE SCALE GENOMIC DNA]</scope>
    <source>
        <strain evidence="2">PS312</strain>
    </source>
</reference>
<gene>
    <name evidence="1" type="primary">WBGene00276670</name>
</gene>
<keyword evidence="2" id="KW-1185">Reference proteome</keyword>